<proteinExistence type="predicted"/>
<keyword evidence="2" id="KW-0288">FMN</keyword>
<dbReference type="Proteomes" id="UP001149090">
    <property type="component" value="Unassembled WGS sequence"/>
</dbReference>
<dbReference type="AlphaFoldDB" id="A0A9Q0R7G5"/>
<dbReference type="OrthoDB" id="10259461at2759"/>
<comment type="caution">
    <text evidence="4">The sequence shown here is derived from an EMBL/GenBank/DDBJ whole genome shotgun (WGS) entry which is preliminary data.</text>
</comment>
<dbReference type="InterPro" id="IPR051796">
    <property type="entry name" value="ISF_SsuE-like"/>
</dbReference>
<feature type="domain" description="NADPH-dependent FMN reductase-like" evidence="3">
    <location>
        <begin position="6"/>
        <end position="164"/>
    </location>
</feature>
<dbReference type="InterPro" id="IPR005025">
    <property type="entry name" value="FMN_Rdtase-like_dom"/>
</dbReference>
<organism evidence="4 5">
    <name type="scientific">Anaeramoeba ignava</name>
    <name type="common">Anaerobic marine amoeba</name>
    <dbReference type="NCBI Taxonomy" id="1746090"/>
    <lineage>
        <taxon>Eukaryota</taxon>
        <taxon>Metamonada</taxon>
        <taxon>Anaeramoebidae</taxon>
        <taxon>Anaeramoeba</taxon>
    </lineage>
</organism>
<accession>A0A9Q0R7G5</accession>
<evidence type="ECO:0000313" key="5">
    <source>
        <dbReference type="Proteomes" id="UP001149090"/>
    </source>
</evidence>
<reference evidence="4" key="1">
    <citation type="submission" date="2022-10" db="EMBL/GenBank/DDBJ databases">
        <title>Novel sulphate-reducing endosymbionts in the free-living metamonad Anaeramoeba.</title>
        <authorList>
            <person name="Jerlstrom-Hultqvist J."/>
            <person name="Cepicka I."/>
            <person name="Gallot-Lavallee L."/>
            <person name="Salas-Leiva D."/>
            <person name="Curtis B.A."/>
            <person name="Zahonova K."/>
            <person name="Pipaliya S."/>
            <person name="Dacks J."/>
            <person name="Roger A.J."/>
        </authorList>
    </citation>
    <scope>NUCLEOTIDE SEQUENCE</scope>
    <source>
        <strain evidence="4">BMAN</strain>
    </source>
</reference>
<sequence length="204" mass="22981">MSKLLKVVAFNGSPRANGNTAYCLKRMLDIISDKGIKTELVQIGNKKIEGCSACRQCKDNKYCIKKKDIVNESIDKMRESDGIILGSPVYFAGMSGNMKNFVDRVGYCFRNNCDKDRHNDLYRKVGCGISVNATGGAANTYSQMNYFFGINEMIIPSSVYWNLVAAYEPKTAEKDKNAMFTIDRLAENMVWVMEAVRDKKEKTN</sequence>
<dbReference type="PANTHER" id="PTHR43278">
    <property type="entry name" value="NAD(P)H-DEPENDENT FMN-CONTAINING OXIDOREDUCTASE YWQN-RELATED"/>
    <property type="match status" value="1"/>
</dbReference>
<dbReference type="Gene3D" id="3.40.50.360">
    <property type="match status" value="1"/>
</dbReference>
<dbReference type="SUPFAM" id="SSF52218">
    <property type="entry name" value="Flavoproteins"/>
    <property type="match status" value="1"/>
</dbReference>
<protein>
    <submittedName>
        <fullName evidence="4">Nad(P)h-dependent fmn-containing oxidoreductase ywqn-related</fullName>
    </submittedName>
</protein>
<dbReference type="PANTHER" id="PTHR43278:SF4">
    <property type="entry name" value="NAD(P)H-DEPENDENT FMN-CONTAINING OXIDOREDUCTASE YWQN-RELATED"/>
    <property type="match status" value="1"/>
</dbReference>
<keyword evidence="1" id="KW-0285">Flavoprotein</keyword>
<dbReference type="OMA" id="FFSINQM"/>
<keyword evidence="5" id="KW-1185">Reference proteome</keyword>
<name>A0A9Q0R7G5_ANAIG</name>
<evidence type="ECO:0000256" key="1">
    <source>
        <dbReference type="ARBA" id="ARBA00022630"/>
    </source>
</evidence>
<evidence type="ECO:0000313" key="4">
    <source>
        <dbReference type="EMBL" id="KAJ5068714.1"/>
    </source>
</evidence>
<gene>
    <name evidence="4" type="ORF">M0811_02657</name>
</gene>
<dbReference type="GO" id="GO:0016491">
    <property type="term" value="F:oxidoreductase activity"/>
    <property type="evidence" value="ECO:0007669"/>
    <property type="project" value="InterPro"/>
</dbReference>
<evidence type="ECO:0000259" key="3">
    <source>
        <dbReference type="Pfam" id="PF03358"/>
    </source>
</evidence>
<dbReference type="Pfam" id="PF03358">
    <property type="entry name" value="FMN_red"/>
    <property type="match status" value="1"/>
</dbReference>
<evidence type="ECO:0000256" key="2">
    <source>
        <dbReference type="ARBA" id="ARBA00022643"/>
    </source>
</evidence>
<dbReference type="EMBL" id="JAPDFW010000114">
    <property type="protein sequence ID" value="KAJ5068714.1"/>
    <property type="molecule type" value="Genomic_DNA"/>
</dbReference>
<dbReference type="InterPro" id="IPR029039">
    <property type="entry name" value="Flavoprotein-like_sf"/>
</dbReference>